<dbReference type="EMBL" id="AVOT02001473">
    <property type="protein sequence ID" value="MBW0467059.1"/>
    <property type="molecule type" value="Genomic_DNA"/>
</dbReference>
<evidence type="ECO:0000313" key="2">
    <source>
        <dbReference type="EMBL" id="MBW0467059.1"/>
    </source>
</evidence>
<reference evidence="2" key="1">
    <citation type="submission" date="2021-03" db="EMBL/GenBank/DDBJ databases">
        <title>Draft genome sequence of rust myrtle Austropuccinia psidii MF-1, a brazilian biotype.</title>
        <authorList>
            <person name="Quecine M.C."/>
            <person name="Pachon D.M.R."/>
            <person name="Bonatelli M.L."/>
            <person name="Correr F.H."/>
            <person name="Franceschini L.M."/>
            <person name="Leite T.F."/>
            <person name="Margarido G.R.A."/>
            <person name="Almeida C.A."/>
            <person name="Ferrarezi J.A."/>
            <person name="Labate C.A."/>
        </authorList>
    </citation>
    <scope>NUCLEOTIDE SEQUENCE</scope>
    <source>
        <strain evidence="2">MF-1</strain>
    </source>
</reference>
<accession>A0A9Q3BKN9</accession>
<dbReference type="AlphaFoldDB" id="A0A9Q3BKN9"/>
<evidence type="ECO:0000256" key="1">
    <source>
        <dbReference type="SAM" id="MobiDB-lite"/>
    </source>
</evidence>
<sequence>MSLKEKIHMNTIHKIWVITPHGARQKFGILIFVHEMTSVPLSDHLTPLPCLLSCMNWLLHHLLIISTRSQDMIPLLPPHLPNHPSLHFHTPAATPCPPSPPQHPQDLPQMPPPHLCLNPSLHFHTPAAYHAYASELDP</sequence>
<name>A0A9Q3BKN9_9BASI</name>
<protein>
    <submittedName>
        <fullName evidence="2">Uncharacterized protein</fullName>
    </submittedName>
</protein>
<evidence type="ECO:0000313" key="3">
    <source>
        <dbReference type="Proteomes" id="UP000765509"/>
    </source>
</evidence>
<comment type="caution">
    <text evidence="2">The sequence shown here is derived from an EMBL/GenBank/DDBJ whole genome shotgun (WGS) entry which is preliminary data.</text>
</comment>
<organism evidence="2 3">
    <name type="scientific">Austropuccinia psidii MF-1</name>
    <dbReference type="NCBI Taxonomy" id="1389203"/>
    <lineage>
        <taxon>Eukaryota</taxon>
        <taxon>Fungi</taxon>
        <taxon>Dikarya</taxon>
        <taxon>Basidiomycota</taxon>
        <taxon>Pucciniomycotina</taxon>
        <taxon>Pucciniomycetes</taxon>
        <taxon>Pucciniales</taxon>
        <taxon>Sphaerophragmiaceae</taxon>
        <taxon>Austropuccinia</taxon>
    </lineage>
</organism>
<dbReference type="Proteomes" id="UP000765509">
    <property type="component" value="Unassembled WGS sequence"/>
</dbReference>
<feature type="region of interest" description="Disordered" evidence="1">
    <location>
        <begin position="87"/>
        <end position="107"/>
    </location>
</feature>
<gene>
    <name evidence="2" type="ORF">O181_006774</name>
</gene>
<feature type="compositionally biased region" description="Pro residues" evidence="1">
    <location>
        <begin position="94"/>
        <end position="107"/>
    </location>
</feature>
<keyword evidence="3" id="KW-1185">Reference proteome</keyword>
<proteinExistence type="predicted"/>